<comment type="caution">
    <text evidence="1">The sequence shown here is derived from an EMBL/GenBank/DDBJ whole genome shotgun (WGS) entry which is preliminary data.</text>
</comment>
<accession>A0AA88M9M9</accession>
<organism evidence="1 2">
    <name type="scientific">Channa striata</name>
    <name type="common">Snakehead murrel</name>
    <name type="synonym">Ophicephalus striatus</name>
    <dbReference type="NCBI Taxonomy" id="64152"/>
    <lineage>
        <taxon>Eukaryota</taxon>
        <taxon>Metazoa</taxon>
        <taxon>Chordata</taxon>
        <taxon>Craniata</taxon>
        <taxon>Vertebrata</taxon>
        <taxon>Euteleostomi</taxon>
        <taxon>Actinopterygii</taxon>
        <taxon>Neopterygii</taxon>
        <taxon>Teleostei</taxon>
        <taxon>Neoteleostei</taxon>
        <taxon>Acanthomorphata</taxon>
        <taxon>Anabantaria</taxon>
        <taxon>Anabantiformes</taxon>
        <taxon>Channoidei</taxon>
        <taxon>Channidae</taxon>
        <taxon>Channa</taxon>
    </lineage>
</organism>
<evidence type="ECO:0000313" key="1">
    <source>
        <dbReference type="EMBL" id="KAK2833655.1"/>
    </source>
</evidence>
<name>A0AA88M9M9_CHASR</name>
<proteinExistence type="predicted"/>
<dbReference type="AlphaFoldDB" id="A0AA88M9M9"/>
<evidence type="ECO:0000313" key="2">
    <source>
        <dbReference type="Proteomes" id="UP001187415"/>
    </source>
</evidence>
<reference evidence="1" key="1">
    <citation type="submission" date="2023-07" db="EMBL/GenBank/DDBJ databases">
        <title>Chromosome-level Genome Assembly of Striped Snakehead (Channa striata).</title>
        <authorList>
            <person name="Liu H."/>
        </authorList>
    </citation>
    <scope>NUCLEOTIDE SEQUENCE</scope>
    <source>
        <strain evidence="1">Gz</strain>
        <tissue evidence="1">Muscle</tissue>
    </source>
</reference>
<protein>
    <submittedName>
        <fullName evidence="1">Uncharacterized protein</fullName>
    </submittedName>
</protein>
<keyword evidence="2" id="KW-1185">Reference proteome</keyword>
<sequence>MLLLPLSHRDSKQNTQSCVYVALFSLFQNTVGGWSKPDCQGSKEGSLRKRSSRASQVTSDCYRVVTGKSRVKQDQLSVH</sequence>
<dbReference type="Proteomes" id="UP001187415">
    <property type="component" value="Unassembled WGS sequence"/>
</dbReference>
<dbReference type="EMBL" id="JAUPFM010000013">
    <property type="protein sequence ID" value="KAK2833655.1"/>
    <property type="molecule type" value="Genomic_DNA"/>
</dbReference>
<gene>
    <name evidence="1" type="ORF">Q5P01_017544</name>
</gene>